<accession>A0ABS3CB78</accession>
<comment type="caution">
    <text evidence="1">The sequence shown here is derived from an EMBL/GenBank/DDBJ whole genome shotgun (WGS) entry which is preliminary data.</text>
</comment>
<dbReference type="Proteomes" id="UP000664317">
    <property type="component" value="Unassembled WGS sequence"/>
</dbReference>
<dbReference type="EMBL" id="JAFKCT010000012">
    <property type="protein sequence ID" value="MBN7813391.1"/>
    <property type="molecule type" value="Genomic_DNA"/>
</dbReference>
<evidence type="ECO:0000313" key="2">
    <source>
        <dbReference type="Proteomes" id="UP000664317"/>
    </source>
</evidence>
<evidence type="ECO:0000313" key="1">
    <source>
        <dbReference type="EMBL" id="MBN7813391.1"/>
    </source>
</evidence>
<keyword evidence="2" id="KW-1185">Reference proteome</keyword>
<proteinExistence type="predicted"/>
<name>A0ABS3CB78_9BACT</name>
<organism evidence="1 2">
    <name type="scientific">Algoriphagus oliviformis</name>
    <dbReference type="NCBI Taxonomy" id="2811231"/>
    <lineage>
        <taxon>Bacteria</taxon>
        <taxon>Pseudomonadati</taxon>
        <taxon>Bacteroidota</taxon>
        <taxon>Cytophagia</taxon>
        <taxon>Cytophagales</taxon>
        <taxon>Cyclobacteriaceae</taxon>
        <taxon>Algoriphagus</taxon>
    </lineage>
</organism>
<dbReference type="RefSeq" id="WP_206580162.1">
    <property type="nucleotide sequence ID" value="NZ_JAFKCT010000012.1"/>
</dbReference>
<reference evidence="1 2" key="1">
    <citation type="submission" date="2021-03" db="EMBL/GenBank/DDBJ databases">
        <title>novel species isolated from a fishpond in China.</title>
        <authorList>
            <person name="Lu H."/>
            <person name="Cai Z."/>
        </authorList>
    </citation>
    <scope>NUCLEOTIDE SEQUENCE [LARGE SCALE GENOMIC DNA]</scope>
    <source>
        <strain evidence="1 2">H41</strain>
    </source>
</reference>
<protein>
    <submittedName>
        <fullName evidence="1">Uncharacterized protein</fullName>
    </submittedName>
</protein>
<gene>
    <name evidence="1" type="ORF">J0A68_20720</name>
</gene>
<sequence length="235" mass="26496">MKKLFGILTIGLMAMTLPRQEEVVTGTIDGFGQLPEMKLALFTLGADYPMEIGTVSDGGEFSIDLAQADLPEAMDVNDMAVFFGDLNQAFDGPFSRDDFGLVADIMALKNPYIALMASRNRWAGTIFPVTSEELKNWMEDSGYNNAVKGSYLNIIFLEQPVSLDFPLTTTMPYEGEEIAVNYQFKLNLEPGFNWVQYDIEEVYETDPKIRASFPSKITIRNLEDPSQFRWIGKFF</sequence>